<reference evidence="1 2" key="1">
    <citation type="submission" date="2016-10" db="EMBL/GenBank/DDBJ databases">
        <authorList>
            <person name="de Groot N.N."/>
        </authorList>
    </citation>
    <scope>NUCLEOTIDE SEQUENCE [LARGE SCALE GENOMIC DNA]</scope>
    <source>
        <strain evidence="1 2">CCM7597</strain>
    </source>
</reference>
<dbReference type="OrthoDB" id="2973606at2"/>
<proteinExistence type="predicted"/>
<dbReference type="Pfam" id="PF14152">
    <property type="entry name" value="YfhE"/>
    <property type="match status" value="1"/>
</dbReference>
<dbReference type="AlphaFoldDB" id="A0A1H4H453"/>
<sequence>MKAKQGQTKASKGALSKTQEVLYGRDFKQADKIFKRSRKS</sequence>
<dbReference type="RefSeq" id="WP_084315760.1">
    <property type="nucleotide sequence ID" value="NZ_FNQR01000022.1"/>
</dbReference>
<evidence type="ECO:0000313" key="1">
    <source>
        <dbReference type="EMBL" id="SEB16564.1"/>
    </source>
</evidence>
<organism evidence="1 2">
    <name type="scientific">Thalassobacillus cyri</name>
    <dbReference type="NCBI Taxonomy" id="571932"/>
    <lineage>
        <taxon>Bacteria</taxon>
        <taxon>Bacillati</taxon>
        <taxon>Bacillota</taxon>
        <taxon>Bacilli</taxon>
        <taxon>Bacillales</taxon>
        <taxon>Bacillaceae</taxon>
        <taxon>Thalassobacillus</taxon>
    </lineage>
</organism>
<keyword evidence="2" id="KW-1185">Reference proteome</keyword>
<name>A0A1H4H453_9BACI</name>
<gene>
    <name evidence="1" type="ORF">SAMN05421743_12237</name>
</gene>
<accession>A0A1H4H453</accession>
<evidence type="ECO:0000313" key="2">
    <source>
        <dbReference type="Proteomes" id="UP000198584"/>
    </source>
</evidence>
<dbReference type="Proteomes" id="UP000198584">
    <property type="component" value="Unassembled WGS sequence"/>
</dbReference>
<dbReference type="EMBL" id="FNQR01000022">
    <property type="protein sequence ID" value="SEB16564.1"/>
    <property type="molecule type" value="Genomic_DNA"/>
</dbReference>
<dbReference type="InterPro" id="IPR025437">
    <property type="entry name" value="YfhE-like"/>
</dbReference>
<protein>
    <submittedName>
        <fullName evidence="1">YfhE-like protein</fullName>
    </submittedName>
</protein>